<keyword evidence="4 10" id="KW-0812">Transmembrane</keyword>
<feature type="compositionally biased region" description="Polar residues" evidence="9">
    <location>
        <begin position="11"/>
        <end position="23"/>
    </location>
</feature>
<keyword evidence="7 10" id="KW-1133">Transmembrane helix</keyword>
<sequence length="1271" mass="142942">SSGFPLRSVASGYSQSRSTPSKSWTDKKLVKESKNFRGLDISKIRSSLRGDVLYNAELDTHLAHLTVGETLTFASRASSVRHVPSGFTRQQLDTVRRDVMMAIFGLNHTIDTRVGDDFVRGISGGERKRVSIAEASLTGAKFQCWDNSTRGLDSANAINFCSNLRLQADILDITSAMFDRVTLLYEGRQIFFGHITEAKGYFESLGFFSPPRQTVPDFLTSMTSAEERRVRPGFEGSAPRSANEFAERWKSSEQRKKLLLEVASYEQKHPTEVRMMEYDKSRRAEQAKQQRAMSPYTISYAQQVSLTLWRAYRRLLADPGFTIASLLFNVIMALILGSMFYDLSPDSSTFYYRGGLIFFSLLFNAFGSQLEVLTIYAERPVVEKQNRYVFYHQSAQAIASYLTDLPYKIINMFVFNILIYFMAGLKREAGAFFFFCLATLLTTLILSALFRTLASITRTPDQAMIPTAVLSLGLMIYTGFTTPPAYMPGWSRWMAYINPLSYGFEALMANEFHGRDFPCASMVPNGPEYTRLPSASQVCSVVGSVVGSTVVNGDDYIGKSFNYHDVHKWRNIGILFAFVAFLFPAYILAAELAKPPKTHGEILVFSRTRGFLGARNIQTVDSENQERTHPIVADKVSSLPAQKNIISRRHVFHWEDLCYDIKVKDGTRRLLDHVDGWVKPGVSTILMGVSGAGKTTLLDVLANRVSVGVVSGQTMVNGKPTGPSFQHKVGYVQQQDLHLSTMTVREALCFSALLRQSTEVPKCEKLDYVEYVIDTLEMREFADAVIGVPGEGLNVEQRKRLTIGVELAARPQLLVFFDEPTSGLDSQTSWAISELIKKLTNSGQAVLCTIHQPSAILFDQFDRLLLIAPGGKTAYFGDLGCGASTLIQYLEKNNATPCPAGANPAEWMLQVIESHKDGTNGPNWHRIWLDSPEYQAVKEELHHLRTPHGTDLTNDDSITDQNNSQHQEFVASFWSQFGLSLYLGFSFNADNSIQGLQNQLWAIFMLLVVFINIHEQIMPIFLPQRALYEAREGPSKIYRWKTYLLANVFVELFWHTLMAVIMYFCWYYPVGFVQNTTADDRAIRGFAVFLFLWVYLWFTSTFAHFAIFWIDLSETAGVLTSLFWMLCILFCGIGVPLADLPAFWKFMYRVSPATYLVGGIMSNAVANAEASCADHAILRMASIGNLTCNEFLGAYIDAAGGRVLNPASRDICQYCPLATTNEFLQRFRISYSTRWRDFGLIWVYILVNILAGLGLYWVFKVPKGRNTSEKA</sequence>
<dbReference type="InterPro" id="IPR027417">
    <property type="entry name" value="P-loop_NTPase"/>
</dbReference>
<proteinExistence type="inferred from homology"/>
<dbReference type="GO" id="GO:0005524">
    <property type="term" value="F:ATP binding"/>
    <property type="evidence" value="ECO:0007669"/>
    <property type="project" value="UniProtKB-KW"/>
</dbReference>
<evidence type="ECO:0000256" key="8">
    <source>
        <dbReference type="ARBA" id="ARBA00023136"/>
    </source>
</evidence>
<dbReference type="PROSITE" id="PS50893">
    <property type="entry name" value="ABC_TRANSPORTER_2"/>
    <property type="match status" value="1"/>
</dbReference>
<dbReference type="Pfam" id="PF00005">
    <property type="entry name" value="ABC_tran"/>
    <property type="match status" value="2"/>
</dbReference>
<gene>
    <name evidence="12" type="ORF">N7509_012359</name>
</gene>
<feature type="transmembrane region" description="Helical" evidence="10">
    <location>
        <begin position="356"/>
        <end position="377"/>
    </location>
</feature>
<feature type="transmembrane region" description="Helical" evidence="10">
    <location>
        <begin position="320"/>
        <end position="341"/>
    </location>
</feature>
<dbReference type="Pfam" id="PF01061">
    <property type="entry name" value="ABC2_membrane"/>
    <property type="match status" value="2"/>
</dbReference>
<dbReference type="FunFam" id="3.40.50.300:FF:000054">
    <property type="entry name" value="ABC multidrug transporter atrF"/>
    <property type="match status" value="1"/>
</dbReference>
<reference evidence="12" key="2">
    <citation type="journal article" date="2023" name="IMA Fungus">
        <title>Comparative genomic study of the Penicillium genus elucidates a diverse pangenome and 15 lateral gene transfer events.</title>
        <authorList>
            <person name="Petersen C."/>
            <person name="Sorensen T."/>
            <person name="Nielsen M.R."/>
            <person name="Sondergaard T.E."/>
            <person name="Sorensen J.L."/>
            <person name="Fitzpatrick D.A."/>
            <person name="Frisvad J.C."/>
            <person name="Nielsen K.L."/>
        </authorList>
    </citation>
    <scope>NUCLEOTIDE SEQUENCE</scope>
    <source>
        <strain evidence="12">IBT 29677</strain>
    </source>
</reference>
<feature type="transmembrane region" description="Helical" evidence="10">
    <location>
        <begin position="1238"/>
        <end position="1259"/>
    </location>
</feature>
<evidence type="ECO:0000256" key="1">
    <source>
        <dbReference type="ARBA" id="ARBA00004141"/>
    </source>
</evidence>
<dbReference type="GeneID" id="81375976"/>
<feature type="transmembrane region" description="Helical" evidence="10">
    <location>
        <begin position="405"/>
        <end position="423"/>
    </location>
</feature>
<feature type="transmembrane region" description="Helical" evidence="10">
    <location>
        <begin position="1086"/>
        <end position="1110"/>
    </location>
</feature>
<organism evidence="12 13">
    <name type="scientific">Penicillium cosmopolitanum</name>
    <dbReference type="NCBI Taxonomy" id="1131564"/>
    <lineage>
        <taxon>Eukaryota</taxon>
        <taxon>Fungi</taxon>
        <taxon>Dikarya</taxon>
        <taxon>Ascomycota</taxon>
        <taxon>Pezizomycotina</taxon>
        <taxon>Eurotiomycetes</taxon>
        <taxon>Eurotiomycetidae</taxon>
        <taxon>Eurotiales</taxon>
        <taxon>Aspergillaceae</taxon>
        <taxon>Penicillium</taxon>
    </lineage>
</organism>
<dbReference type="PANTHER" id="PTHR19241">
    <property type="entry name" value="ATP-BINDING CASSETTE TRANSPORTER"/>
    <property type="match status" value="1"/>
</dbReference>
<dbReference type="AlphaFoldDB" id="A0A9W9VH44"/>
<feature type="transmembrane region" description="Helical" evidence="10">
    <location>
        <begin position="462"/>
        <end position="480"/>
    </location>
</feature>
<feature type="transmembrane region" description="Helical" evidence="10">
    <location>
        <begin position="1122"/>
        <end position="1144"/>
    </location>
</feature>
<dbReference type="InterPro" id="IPR034003">
    <property type="entry name" value="ABCG_PDR_2"/>
</dbReference>
<dbReference type="OrthoDB" id="245989at2759"/>
<feature type="region of interest" description="Disordered" evidence="9">
    <location>
        <begin position="1"/>
        <end position="26"/>
    </location>
</feature>
<comment type="similarity">
    <text evidence="2">Belongs to the ABC transporter superfamily. ABCG family. PDR (TC 3.A.1.205) subfamily.</text>
</comment>
<dbReference type="InterPro" id="IPR013525">
    <property type="entry name" value="ABC2_TM"/>
</dbReference>
<dbReference type="Gene3D" id="3.40.50.300">
    <property type="entry name" value="P-loop containing nucleotide triphosphate hydrolases"/>
    <property type="match status" value="2"/>
</dbReference>
<reference evidence="12" key="1">
    <citation type="submission" date="2022-12" db="EMBL/GenBank/DDBJ databases">
        <authorList>
            <person name="Petersen C."/>
        </authorList>
    </citation>
    <scope>NUCLEOTIDE SEQUENCE</scope>
    <source>
        <strain evidence="12">IBT 29677</strain>
    </source>
</reference>
<dbReference type="CDD" id="cd03232">
    <property type="entry name" value="ABCG_PDR_domain2"/>
    <property type="match status" value="1"/>
</dbReference>
<evidence type="ECO:0000256" key="10">
    <source>
        <dbReference type="SAM" id="Phobius"/>
    </source>
</evidence>
<keyword evidence="5" id="KW-0547">Nucleotide-binding</keyword>
<feature type="transmembrane region" description="Helical" evidence="10">
    <location>
        <begin position="569"/>
        <end position="589"/>
    </location>
</feature>
<dbReference type="InterPro" id="IPR003593">
    <property type="entry name" value="AAA+_ATPase"/>
</dbReference>
<dbReference type="SUPFAM" id="SSF52540">
    <property type="entry name" value="P-loop containing nucleoside triphosphate hydrolases"/>
    <property type="match status" value="2"/>
</dbReference>
<feature type="domain" description="ABC transporter" evidence="11">
    <location>
        <begin position="652"/>
        <end position="894"/>
    </location>
</feature>
<dbReference type="EMBL" id="JAPZBU010000011">
    <property type="protein sequence ID" value="KAJ5379240.1"/>
    <property type="molecule type" value="Genomic_DNA"/>
</dbReference>
<dbReference type="GO" id="GO:0016020">
    <property type="term" value="C:membrane"/>
    <property type="evidence" value="ECO:0007669"/>
    <property type="project" value="UniProtKB-SubCell"/>
</dbReference>
<dbReference type="InterPro" id="IPR003439">
    <property type="entry name" value="ABC_transporter-like_ATP-bd"/>
</dbReference>
<keyword evidence="6" id="KW-0067">ATP-binding</keyword>
<dbReference type="RefSeq" id="XP_056483026.1">
    <property type="nucleotide sequence ID" value="XM_056636996.1"/>
</dbReference>
<dbReference type="GO" id="GO:0016887">
    <property type="term" value="F:ATP hydrolysis activity"/>
    <property type="evidence" value="ECO:0007669"/>
    <property type="project" value="InterPro"/>
</dbReference>
<evidence type="ECO:0000256" key="5">
    <source>
        <dbReference type="ARBA" id="ARBA00022741"/>
    </source>
</evidence>
<comment type="subcellular location">
    <subcellularLocation>
        <location evidence="1">Membrane</location>
        <topology evidence="1">Multi-pass membrane protein</topology>
    </subcellularLocation>
</comment>
<dbReference type="GO" id="GO:0140359">
    <property type="term" value="F:ABC-type transporter activity"/>
    <property type="evidence" value="ECO:0007669"/>
    <property type="project" value="InterPro"/>
</dbReference>
<evidence type="ECO:0000313" key="12">
    <source>
        <dbReference type="EMBL" id="KAJ5379240.1"/>
    </source>
</evidence>
<evidence type="ECO:0000256" key="2">
    <source>
        <dbReference type="ARBA" id="ARBA00006012"/>
    </source>
</evidence>
<feature type="non-terminal residue" evidence="12">
    <location>
        <position position="1271"/>
    </location>
</feature>
<name>A0A9W9VH44_9EURO</name>
<feature type="transmembrane region" description="Helical" evidence="10">
    <location>
        <begin position="1042"/>
        <end position="1066"/>
    </location>
</feature>
<evidence type="ECO:0000256" key="7">
    <source>
        <dbReference type="ARBA" id="ARBA00022989"/>
    </source>
</evidence>
<evidence type="ECO:0000259" key="11">
    <source>
        <dbReference type="PROSITE" id="PS50893"/>
    </source>
</evidence>
<keyword evidence="3" id="KW-0813">Transport</keyword>
<evidence type="ECO:0000256" key="4">
    <source>
        <dbReference type="ARBA" id="ARBA00022692"/>
    </source>
</evidence>
<feature type="transmembrane region" description="Helical" evidence="10">
    <location>
        <begin position="1000"/>
        <end position="1022"/>
    </location>
</feature>
<comment type="caution">
    <text evidence="12">The sequence shown here is derived from an EMBL/GenBank/DDBJ whole genome shotgun (WGS) entry which is preliminary data.</text>
</comment>
<keyword evidence="13" id="KW-1185">Reference proteome</keyword>
<dbReference type="SMART" id="SM00382">
    <property type="entry name" value="AAA"/>
    <property type="match status" value="1"/>
</dbReference>
<accession>A0A9W9VH44</accession>
<evidence type="ECO:0000256" key="9">
    <source>
        <dbReference type="SAM" id="MobiDB-lite"/>
    </source>
</evidence>
<feature type="transmembrane region" description="Helical" evidence="10">
    <location>
        <begin position="429"/>
        <end position="450"/>
    </location>
</feature>
<evidence type="ECO:0000313" key="13">
    <source>
        <dbReference type="Proteomes" id="UP001147747"/>
    </source>
</evidence>
<keyword evidence="8 10" id="KW-0472">Membrane</keyword>
<dbReference type="InterPro" id="IPR010929">
    <property type="entry name" value="PDR_CDR_ABC"/>
</dbReference>
<dbReference type="Proteomes" id="UP001147747">
    <property type="component" value="Unassembled WGS sequence"/>
</dbReference>
<evidence type="ECO:0000256" key="6">
    <source>
        <dbReference type="ARBA" id="ARBA00022840"/>
    </source>
</evidence>
<protein>
    <recommendedName>
        <fullName evidence="11">ABC transporter domain-containing protein</fullName>
    </recommendedName>
</protein>
<evidence type="ECO:0000256" key="3">
    <source>
        <dbReference type="ARBA" id="ARBA00022448"/>
    </source>
</evidence>
<dbReference type="Pfam" id="PF06422">
    <property type="entry name" value="PDR_CDR"/>
    <property type="match status" value="1"/>
</dbReference>